<feature type="transmembrane region" description="Helical" evidence="5">
    <location>
        <begin position="465"/>
        <end position="483"/>
    </location>
</feature>
<evidence type="ECO:0000259" key="6">
    <source>
        <dbReference type="PROSITE" id="PS50850"/>
    </source>
</evidence>
<feature type="transmembrane region" description="Helical" evidence="5">
    <location>
        <begin position="156"/>
        <end position="174"/>
    </location>
</feature>
<dbReference type="PROSITE" id="PS50850">
    <property type="entry name" value="MFS"/>
    <property type="match status" value="1"/>
</dbReference>
<dbReference type="InParanoid" id="A0A369K860"/>
<evidence type="ECO:0000256" key="3">
    <source>
        <dbReference type="ARBA" id="ARBA00022989"/>
    </source>
</evidence>
<feature type="transmembrane region" description="Helical" evidence="5">
    <location>
        <begin position="186"/>
        <end position="206"/>
    </location>
</feature>
<reference evidence="7" key="1">
    <citation type="submission" date="2018-04" db="EMBL/GenBank/DDBJ databases">
        <title>Whole genome sequencing of Hypsizygus marmoreus.</title>
        <authorList>
            <person name="Choi I.-G."/>
            <person name="Min B."/>
            <person name="Kim J.-G."/>
            <person name="Kim S."/>
            <person name="Oh Y.-L."/>
            <person name="Kong W.-S."/>
            <person name="Park H."/>
            <person name="Jeong J."/>
            <person name="Song E.-S."/>
        </authorList>
    </citation>
    <scope>NUCLEOTIDE SEQUENCE [LARGE SCALE GENOMIC DNA]</scope>
    <source>
        <strain evidence="7">51987-8</strain>
    </source>
</reference>
<feature type="transmembrane region" description="Helical" evidence="5">
    <location>
        <begin position="351"/>
        <end position="374"/>
    </location>
</feature>
<feature type="transmembrane region" description="Helical" evidence="5">
    <location>
        <begin position="423"/>
        <end position="444"/>
    </location>
</feature>
<feature type="transmembrane region" description="Helical" evidence="5">
    <location>
        <begin position="395"/>
        <end position="417"/>
    </location>
</feature>
<feature type="domain" description="Major facilitator superfamily (MFS) profile" evidence="6">
    <location>
        <begin position="90"/>
        <end position="515"/>
    </location>
</feature>
<dbReference type="Pfam" id="PF07690">
    <property type="entry name" value="MFS_1"/>
    <property type="match status" value="1"/>
</dbReference>
<feature type="transmembrane region" description="Helical" evidence="5">
    <location>
        <begin position="88"/>
        <end position="113"/>
    </location>
</feature>
<keyword evidence="3 5" id="KW-1133">Transmembrane helix</keyword>
<evidence type="ECO:0000313" key="8">
    <source>
        <dbReference type="Proteomes" id="UP000076154"/>
    </source>
</evidence>
<dbReference type="Gene3D" id="1.20.1250.20">
    <property type="entry name" value="MFS general substrate transporter like domains"/>
    <property type="match status" value="1"/>
</dbReference>
<dbReference type="FunCoup" id="A0A369K860">
    <property type="interactions" value="78"/>
</dbReference>
<protein>
    <recommendedName>
        <fullName evidence="6">Major facilitator superfamily (MFS) profile domain-containing protein</fullName>
    </recommendedName>
</protein>
<feature type="transmembrane region" description="Helical" evidence="5">
    <location>
        <begin position="244"/>
        <end position="272"/>
    </location>
</feature>
<keyword evidence="4 5" id="KW-0472">Membrane</keyword>
<dbReference type="Proteomes" id="UP000076154">
    <property type="component" value="Unassembled WGS sequence"/>
</dbReference>
<evidence type="ECO:0000256" key="2">
    <source>
        <dbReference type="ARBA" id="ARBA00022692"/>
    </source>
</evidence>
<gene>
    <name evidence="7" type="ORF">Hypma_014123</name>
</gene>
<comment type="subcellular location">
    <subcellularLocation>
        <location evidence="1">Membrane</location>
        <topology evidence="1">Multi-pass membrane protein</topology>
    </subcellularLocation>
</comment>
<dbReference type="SUPFAM" id="SSF103473">
    <property type="entry name" value="MFS general substrate transporter"/>
    <property type="match status" value="1"/>
</dbReference>
<dbReference type="FunFam" id="1.20.1250.20:FF:000011">
    <property type="entry name" value="MFS multidrug transporter, putative"/>
    <property type="match status" value="1"/>
</dbReference>
<feature type="transmembrane region" description="Helical" evidence="5">
    <location>
        <begin position="319"/>
        <end position="345"/>
    </location>
</feature>
<name>A0A369K860_HYPMA</name>
<dbReference type="CDD" id="cd17323">
    <property type="entry name" value="MFS_Tpo1_MDR_like"/>
    <property type="match status" value="1"/>
</dbReference>
<organism evidence="7 8">
    <name type="scientific">Hypsizygus marmoreus</name>
    <name type="common">White beech mushroom</name>
    <name type="synonym">Agaricus marmoreus</name>
    <dbReference type="NCBI Taxonomy" id="39966"/>
    <lineage>
        <taxon>Eukaryota</taxon>
        <taxon>Fungi</taxon>
        <taxon>Dikarya</taxon>
        <taxon>Basidiomycota</taxon>
        <taxon>Agaricomycotina</taxon>
        <taxon>Agaricomycetes</taxon>
        <taxon>Agaricomycetidae</taxon>
        <taxon>Agaricales</taxon>
        <taxon>Tricholomatineae</taxon>
        <taxon>Lyophyllaceae</taxon>
        <taxon>Hypsizygus</taxon>
    </lineage>
</organism>
<dbReference type="AlphaFoldDB" id="A0A369K860"/>
<sequence length="540" mass="59195">MPSEPIEAEFIYPPALSRAQEDEYRELDLEGPLPISPQSTRYSTIVAPSGNVSIGELERQFTKQGVRVVTFEKGTREDPREWSGAKKWYITGTTSFLCLGVALGSSIITGDLAGPVATFSTTQEIVNLTVTCFVIGFGVGPLLFAPLSEVVGRKPIYCLSMFLYFIFTLPSALAKNVATLVVCRQIAGIAASAPMCNVGGSVADIWRVEDRGMPMAIFSATLFLGPCFGPLVGGWIGERAGWRWIYWVLFIFVGLSFALTLFIPETLAPVILRRKAQKLRKETGDNSYKSLDELERLPLTETLKIACSRPLVMLFMEPIVLFMSFYLSFVYSLLYLLFFAFPLAFEEIRGFGLGMTGTTFVSIMLGIVFALAILPYQERLYTKVTADGTFPEARLYPMMFGSILLPIALFIFAFTGAYAHVHWIAPCIAGTLFGFAMIIIYVAANSYIVDSYSNYAASAIAAKTLLRSIIGAMIPLFVVQMFHGMGFQYAGLLLALVACGIAPMPFVFYKYGGGIRSRSTRATTALRGQGVMGEKGDSGH</sequence>
<comment type="caution">
    <text evidence="7">The sequence shown here is derived from an EMBL/GenBank/DDBJ whole genome shotgun (WGS) entry which is preliminary data.</text>
</comment>
<dbReference type="InterPro" id="IPR036259">
    <property type="entry name" value="MFS_trans_sf"/>
</dbReference>
<feature type="transmembrane region" description="Helical" evidence="5">
    <location>
        <begin position="489"/>
        <end position="509"/>
    </location>
</feature>
<dbReference type="GO" id="GO:0022857">
    <property type="term" value="F:transmembrane transporter activity"/>
    <property type="evidence" value="ECO:0007669"/>
    <property type="project" value="InterPro"/>
</dbReference>
<dbReference type="PANTHER" id="PTHR23502">
    <property type="entry name" value="MAJOR FACILITATOR SUPERFAMILY"/>
    <property type="match status" value="1"/>
</dbReference>
<dbReference type="InterPro" id="IPR011701">
    <property type="entry name" value="MFS"/>
</dbReference>
<dbReference type="PANTHER" id="PTHR23502:SF48">
    <property type="entry name" value="MULTIDRUG TRANSPORTER, PUTATIVE (AFU_ORTHOLOGUE AFUA_5G02700)-RELATED"/>
    <property type="match status" value="1"/>
</dbReference>
<keyword evidence="8" id="KW-1185">Reference proteome</keyword>
<dbReference type="GO" id="GO:0005886">
    <property type="term" value="C:plasma membrane"/>
    <property type="evidence" value="ECO:0007669"/>
    <property type="project" value="TreeGrafter"/>
</dbReference>
<feature type="transmembrane region" description="Helical" evidence="5">
    <location>
        <begin position="125"/>
        <end position="144"/>
    </location>
</feature>
<dbReference type="EMBL" id="LUEZ02000009">
    <property type="protein sequence ID" value="RDB29752.1"/>
    <property type="molecule type" value="Genomic_DNA"/>
</dbReference>
<feature type="transmembrane region" description="Helical" evidence="5">
    <location>
        <begin position="213"/>
        <end position="232"/>
    </location>
</feature>
<evidence type="ECO:0000256" key="5">
    <source>
        <dbReference type="SAM" id="Phobius"/>
    </source>
</evidence>
<dbReference type="InterPro" id="IPR020846">
    <property type="entry name" value="MFS_dom"/>
</dbReference>
<proteinExistence type="predicted"/>
<keyword evidence="2 5" id="KW-0812">Transmembrane</keyword>
<evidence type="ECO:0000256" key="1">
    <source>
        <dbReference type="ARBA" id="ARBA00004141"/>
    </source>
</evidence>
<accession>A0A369K860</accession>
<dbReference type="STRING" id="39966.A0A369K860"/>
<evidence type="ECO:0000313" key="7">
    <source>
        <dbReference type="EMBL" id="RDB29752.1"/>
    </source>
</evidence>
<dbReference type="OrthoDB" id="6770063at2759"/>
<evidence type="ECO:0000256" key="4">
    <source>
        <dbReference type="ARBA" id="ARBA00023136"/>
    </source>
</evidence>